<dbReference type="AlphaFoldDB" id="A0A0W0VPK3"/>
<keyword evidence="7 17" id="KW-0067">ATP-binding</keyword>
<comment type="cofactor">
    <cofactor evidence="18 19">
        <name>K(+)</name>
        <dbReference type="ChEBI" id="CHEBI:29103"/>
    </cofactor>
    <text evidence="18 19">Binds 1 potassium ion per subunit.</text>
</comment>
<keyword evidence="6 17" id="KW-0547">Nucleotide-binding</keyword>
<reference evidence="22 23" key="1">
    <citation type="submission" date="2015-11" db="EMBL/GenBank/DDBJ databases">
        <title>Genomic analysis of 38 Legionella species identifies large and diverse effector repertoires.</title>
        <authorList>
            <person name="Burstein D."/>
            <person name="Amaro F."/>
            <person name="Zusman T."/>
            <person name="Lifshitz Z."/>
            <person name="Cohen O."/>
            <person name="Gilbert J.A."/>
            <person name="Pupko T."/>
            <person name="Shuman H.A."/>
            <person name="Segal G."/>
        </authorList>
    </citation>
    <scope>NUCLEOTIDE SEQUENCE [LARGE SCALE GENOMIC DNA]</scope>
    <source>
        <strain evidence="22 23">ATCC 49751</strain>
    </source>
</reference>
<dbReference type="GO" id="GO:0110051">
    <property type="term" value="P:metabolite repair"/>
    <property type="evidence" value="ECO:0007669"/>
    <property type="project" value="TreeGrafter"/>
</dbReference>
<dbReference type="eggNOG" id="COG0063">
    <property type="taxonomic scope" value="Bacteria"/>
</dbReference>
<dbReference type="HAMAP" id="MF_01966">
    <property type="entry name" value="NADHX_epimerase"/>
    <property type="match status" value="1"/>
</dbReference>
<dbReference type="PIRSF" id="PIRSF017184">
    <property type="entry name" value="Nnr"/>
    <property type="match status" value="1"/>
</dbReference>
<dbReference type="PATRIC" id="fig|45067.4.peg.1355"/>
<dbReference type="GO" id="GO:0005524">
    <property type="term" value="F:ATP binding"/>
    <property type="evidence" value="ECO:0007669"/>
    <property type="project" value="UniProtKB-UniRule"/>
</dbReference>
<keyword evidence="13" id="KW-0511">Multifunctional enzyme</keyword>
<dbReference type="eggNOG" id="COG0062">
    <property type="taxonomic scope" value="Bacteria"/>
</dbReference>
<keyword evidence="10 17" id="KW-0520">NAD</keyword>
<keyword evidence="9 18" id="KW-0630">Potassium</keyword>
<evidence type="ECO:0000256" key="6">
    <source>
        <dbReference type="ARBA" id="ARBA00022741"/>
    </source>
</evidence>
<evidence type="ECO:0000256" key="11">
    <source>
        <dbReference type="ARBA" id="ARBA00023235"/>
    </source>
</evidence>
<feature type="domain" description="YjeF N-terminal" evidence="21">
    <location>
        <begin position="20"/>
        <end position="222"/>
    </location>
</feature>
<comment type="similarity">
    <text evidence="4 19">In the C-terminal section; belongs to the NnrD/CARKD family.</text>
</comment>
<comment type="catalytic activity">
    <reaction evidence="15 17 19">
        <text>(6S)-NADHX + ADP = AMP + phosphate + NADH + H(+)</text>
        <dbReference type="Rhea" id="RHEA:32223"/>
        <dbReference type="ChEBI" id="CHEBI:15378"/>
        <dbReference type="ChEBI" id="CHEBI:43474"/>
        <dbReference type="ChEBI" id="CHEBI:57945"/>
        <dbReference type="ChEBI" id="CHEBI:64074"/>
        <dbReference type="ChEBI" id="CHEBI:456215"/>
        <dbReference type="ChEBI" id="CHEBI:456216"/>
        <dbReference type="EC" id="4.2.1.136"/>
    </reaction>
</comment>
<evidence type="ECO:0000256" key="16">
    <source>
        <dbReference type="ARBA" id="ARBA00049209"/>
    </source>
</evidence>
<evidence type="ECO:0000256" key="13">
    <source>
        <dbReference type="ARBA" id="ARBA00023268"/>
    </source>
</evidence>
<evidence type="ECO:0000256" key="4">
    <source>
        <dbReference type="ARBA" id="ARBA00009524"/>
    </source>
</evidence>
<feature type="binding site" evidence="18">
    <location>
        <begin position="136"/>
        <end position="142"/>
    </location>
    <ligand>
        <name>(6S)-NADPHX</name>
        <dbReference type="ChEBI" id="CHEBI:64076"/>
    </ligand>
</feature>
<accession>A0A0W0VPK3</accession>
<evidence type="ECO:0000256" key="19">
    <source>
        <dbReference type="PIRNR" id="PIRNR017184"/>
    </source>
</evidence>
<dbReference type="SUPFAM" id="SSF64153">
    <property type="entry name" value="YjeF N-terminal domain-like"/>
    <property type="match status" value="1"/>
</dbReference>
<evidence type="ECO:0000256" key="9">
    <source>
        <dbReference type="ARBA" id="ARBA00022958"/>
    </source>
</evidence>
<comment type="function">
    <text evidence="17">Catalyzes the dehydration of the S-form of NAD(P)HX at the expense of ADP, which is converted to AMP. Together with NAD(P)HX epimerase, which catalyzes the epimerization of the S- and R-forms, the enzyme allows the repair of both epimers of NAD(P)HX, a damaged form of NAD(P)H that is a result of enzymatic or heat-dependent hydration.</text>
</comment>
<evidence type="ECO:0000256" key="15">
    <source>
        <dbReference type="ARBA" id="ARBA00048238"/>
    </source>
</evidence>
<dbReference type="PROSITE" id="PS51383">
    <property type="entry name" value="YJEF_C_3"/>
    <property type="match status" value="1"/>
</dbReference>
<dbReference type="Pfam" id="PF01256">
    <property type="entry name" value="Carb_kinase"/>
    <property type="match status" value="1"/>
</dbReference>
<feature type="binding site" evidence="18">
    <location>
        <position position="69"/>
    </location>
    <ligand>
        <name>K(+)</name>
        <dbReference type="ChEBI" id="CHEBI:29103"/>
    </ligand>
</feature>
<feature type="binding site" evidence="18">
    <location>
        <position position="132"/>
    </location>
    <ligand>
        <name>K(+)</name>
        <dbReference type="ChEBI" id="CHEBI:29103"/>
    </ligand>
</feature>
<protein>
    <recommendedName>
        <fullName evidence="19">Bifunctional NAD(P)H-hydrate repair enzyme</fullName>
    </recommendedName>
    <alternativeName>
        <fullName evidence="19">Nicotinamide nucleotide repair protein</fullName>
    </alternativeName>
    <domain>
        <recommendedName>
            <fullName evidence="19">ADP-dependent (S)-NAD(P)H-hydrate dehydratase</fullName>
            <ecNumber evidence="19">4.2.1.136</ecNumber>
        </recommendedName>
        <alternativeName>
            <fullName evidence="19">ADP-dependent NAD(P)HX dehydratase</fullName>
        </alternativeName>
    </domain>
    <domain>
        <recommendedName>
            <fullName evidence="19">NAD(P)H-hydrate epimerase</fullName>
            <ecNumber evidence="19">5.1.99.6</ecNumber>
        </recommendedName>
    </domain>
</protein>
<comment type="catalytic activity">
    <reaction evidence="2 18 19">
        <text>(6R)-NADPHX = (6S)-NADPHX</text>
        <dbReference type="Rhea" id="RHEA:32227"/>
        <dbReference type="ChEBI" id="CHEBI:64076"/>
        <dbReference type="ChEBI" id="CHEBI:64077"/>
        <dbReference type="EC" id="5.1.99.6"/>
    </reaction>
</comment>
<keyword evidence="5 18" id="KW-0479">Metal-binding</keyword>
<evidence type="ECO:0000256" key="1">
    <source>
        <dbReference type="ARBA" id="ARBA00000013"/>
    </source>
</evidence>
<evidence type="ECO:0000259" key="21">
    <source>
        <dbReference type="PROSITE" id="PS51385"/>
    </source>
</evidence>
<dbReference type="Proteomes" id="UP000054869">
    <property type="component" value="Unassembled WGS sequence"/>
</dbReference>
<organism evidence="22 23">
    <name type="scientific">Legionella lansingensis</name>
    <dbReference type="NCBI Taxonomy" id="45067"/>
    <lineage>
        <taxon>Bacteria</taxon>
        <taxon>Pseudomonadati</taxon>
        <taxon>Pseudomonadota</taxon>
        <taxon>Gammaproteobacteria</taxon>
        <taxon>Legionellales</taxon>
        <taxon>Legionellaceae</taxon>
        <taxon>Legionella</taxon>
    </lineage>
</organism>
<dbReference type="PROSITE" id="PS51385">
    <property type="entry name" value="YJEF_N"/>
    <property type="match status" value="1"/>
</dbReference>
<dbReference type="Pfam" id="PF03853">
    <property type="entry name" value="YjeF_N"/>
    <property type="match status" value="1"/>
</dbReference>
<comment type="subunit">
    <text evidence="17">Homotetramer.</text>
</comment>
<dbReference type="Gene3D" id="3.40.1190.20">
    <property type="match status" value="1"/>
</dbReference>
<feature type="binding site" evidence="17">
    <location>
        <position position="438"/>
    </location>
    <ligand>
        <name>AMP</name>
        <dbReference type="ChEBI" id="CHEBI:456215"/>
    </ligand>
</feature>
<proteinExistence type="inferred from homology"/>
<dbReference type="Gene3D" id="3.40.50.10260">
    <property type="entry name" value="YjeF N-terminal domain"/>
    <property type="match status" value="1"/>
</dbReference>
<comment type="cofactor">
    <cofactor evidence="17">
        <name>Mg(2+)</name>
        <dbReference type="ChEBI" id="CHEBI:18420"/>
    </cofactor>
</comment>
<comment type="similarity">
    <text evidence="18">Belongs to the NnrE/AIBP family.</text>
</comment>
<evidence type="ECO:0000256" key="5">
    <source>
        <dbReference type="ARBA" id="ARBA00022723"/>
    </source>
</evidence>
<feature type="binding site" evidence="17">
    <location>
        <position position="372"/>
    </location>
    <ligand>
        <name>(6S)-NADPHX</name>
        <dbReference type="ChEBI" id="CHEBI:64076"/>
    </ligand>
</feature>
<dbReference type="NCBIfam" id="TIGR00196">
    <property type="entry name" value="yjeF_cterm"/>
    <property type="match status" value="1"/>
</dbReference>
<feature type="binding site" evidence="17">
    <location>
        <position position="439"/>
    </location>
    <ligand>
        <name>(6S)-NADPHX</name>
        <dbReference type="ChEBI" id="CHEBI:64076"/>
    </ligand>
</feature>
<dbReference type="GO" id="GO:0046496">
    <property type="term" value="P:nicotinamide nucleotide metabolic process"/>
    <property type="evidence" value="ECO:0007669"/>
    <property type="project" value="UniProtKB-UniRule"/>
</dbReference>
<feature type="binding site" evidence="17">
    <location>
        <position position="326"/>
    </location>
    <ligand>
        <name>(6S)-NADPHX</name>
        <dbReference type="ChEBI" id="CHEBI:64076"/>
    </ligand>
</feature>
<dbReference type="EMBL" id="LNYI01000028">
    <property type="protein sequence ID" value="KTD22030.1"/>
    <property type="molecule type" value="Genomic_DNA"/>
</dbReference>
<dbReference type="EC" id="4.2.1.136" evidence="19"/>
<evidence type="ECO:0000256" key="7">
    <source>
        <dbReference type="ARBA" id="ARBA00022840"/>
    </source>
</evidence>
<comment type="catalytic activity">
    <reaction evidence="16 17 19">
        <text>(6S)-NADPHX + ADP = AMP + phosphate + NADPH + H(+)</text>
        <dbReference type="Rhea" id="RHEA:32235"/>
        <dbReference type="ChEBI" id="CHEBI:15378"/>
        <dbReference type="ChEBI" id="CHEBI:43474"/>
        <dbReference type="ChEBI" id="CHEBI:57783"/>
        <dbReference type="ChEBI" id="CHEBI:64076"/>
        <dbReference type="ChEBI" id="CHEBI:456215"/>
        <dbReference type="ChEBI" id="CHEBI:456216"/>
        <dbReference type="EC" id="4.2.1.136"/>
    </reaction>
</comment>
<keyword evidence="22" id="KW-0418">Kinase</keyword>
<dbReference type="CDD" id="cd01171">
    <property type="entry name" value="YXKO-related"/>
    <property type="match status" value="1"/>
</dbReference>
<gene>
    <name evidence="22" type="primary">yjeF</name>
    <name evidence="17" type="synonym">nnrD</name>
    <name evidence="18" type="synonym">nnrE</name>
    <name evidence="22" type="ORF">Llan_1293</name>
</gene>
<dbReference type="PROSITE" id="PS01050">
    <property type="entry name" value="YJEF_C_2"/>
    <property type="match status" value="1"/>
</dbReference>
<dbReference type="PANTHER" id="PTHR12592:SF0">
    <property type="entry name" value="ATP-DEPENDENT (S)-NAD(P)H-HYDRATE DEHYDRATASE"/>
    <property type="match status" value="1"/>
</dbReference>
<comment type="similarity">
    <text evidence="17">Belongs to the NnrD/CARKD family.</text>
</comment>
<dbReference type="GO" id="GO:0052855">
    <property type="term" value="F:ADP-dependent NAD(P)H-hydrate dehydratase activity"/>
    <property type="evidence" value="ECO:0007669"/>
    <property type="project" value="UniProtKB-UniRule"/>
</dbReference>
<comment type="catalytic activity">
    <reaction evidence="1 18 19">
        <text>(6R)-NADHX = (6S)-NADHX</text>
        <dbReference type="Rhea" id="RHEA:32215"/>
        <dbReference type="ChEBI" id="CHEBI:64074"/>
        <dbReference type="ChEBI" id="CHEBI:64075"/>
        <dbReference type="EC" id="5.1.99.6"/>
    </reaction>
</comment>
<evidence type="ECO:0000256" key="14">
    <source>
        <dbReference type="ARBA" id="ARBA00025153"/>
    </source>
</evidence>
<feature type="binding site" evidence="18">
    <location>
        <position position="165"/>
    </location>
    <ligand>
        <name>(6S)-NADPHX</name>
        <dbReference type="ChEBI" id="CHEBI:64076"/>
    </ligand>
</feature>
<sequence length="503" mass="52798">MEYMKTMTSAKIPLYQVEHIRLCEQLVTADLGLSEDELMERAGSGAFFTLTQLFPKAKHLTIFCGSGNNAGDGYVLARLAHEQGYSVIVNQHKTAENLPPAACHAALAAIAAGVHCQPLDEPIDGDTDLVIDALLGIGLQGDVKGPIATAINQINDSQIPVLALDIPSGLNADTGSVLGVCVRATTTVTFIGRKLGLFTLDGPDYCGTIVCHSLMLDHHLSTIPVAAYLLDQSLQLVLPKRPKNSHKGHFGHVLIIGGGHGMPGSVCLAAKAALRVGAGLVTIATRPEYASHVLPSLPEAMLYGIDEIKQLSSLITRATICIIGPGLGEDEWAQALFTKAISSQLPMVIDAQALRILANNHQHDDNWILTPHPGEAASLLHCSTAEVQKDRYQAAVLLQNQYGGNVVLKGVGTIICSDESKVYLCSAGNPGMASAGMGDVLSGVIAGLAAQGLSLAEAARLGVWIHAMAGDAAAATLGERGLLASDLMPYLHQHVNQPIGSSE</sequence>
<comment type="function">
    <text evidence="18">Catalyzes the epimerization of the S- and R-forms of NAD(P)HX, a damaged form of NAD(P)H that is a result of enzymatic or heat-dependent hydration. This is a prerequisite for the S-specific NAD(P)H-hydrate dehydratase to allow the repair of both epimers of NAD(P)HX.</text>
</comment>
<comment type="caution">
    <text evidence="22">The sequence shown here is derived from an EMBL/GenBank/DDBJ whole genome shotgun (WGS) entry which is preliminary data.</text>
</comment>
<dbReference type="InterPro" id="IPR036652">
    <property type="entry name" value="YjeF_N_dom_sf"/>
</dbReference>
<evidence type="ECO:0000256" key="2">
    <source>
        <dbReference type="ARBA" id="ARBA00000909"/>
    </source>
</evidence>
<dbReference type="EC" id="5.1.99.6" evidence="19"/>
<dbReference type="HAMAP" id="MF_01965">
    <property type="entry name" value="NADHX_dehydratase"/>
    <property type="match status" value="1"/>
</dbReference>
<dbReference type="NCBIfam" id="TIGR00197">
    <property type="entry name" value="yjeF_nterm"/>
    <property type="match status" value="1"/>
</dbReference>
<dbReference type="InterPro" id="IPR029056">
    <property type="entry name" value="Ribokinase-like"/>
</dbReference>
<feature type="domain" description="YjeF C-terminal" evidence="20">
    <location>
        <begin position="230"/>
        <end position="498"/>
    </location>
</feature>
<evidence type="ECO:0000256" key="17">
    <source>
        <dbReference type="HAMAP-Rule" id="MF_01965"/>
    </source>
</evidence>
<dbReference type="SUPFAM" id="SSF53613">
    <property type="entry name" value="Ribokinase-like"/>
    <property type="match status" value="1"/>
</dbReference>
<dbReference type="InterPro" id="IPR017953">
    <property type="entry name" value="Carbohydrate_kinase_pred_CS"/>
</dbReference>
<evidence type="ECO:0000313" key="22">
    <source>
        <dbReference type="EMBL" id="KTD22030.1"/>
    </source>
</evidence>
<dbReference type="InterPro" id="IPR000631">
    <property type="entry name" value="CARKD"/>
</dbReference>
<keyword evidence="22" id="KW-0808">Transferase</keyword>
<dbReference type="PANTHER" id="PTHR12592">
    <property type="entry name" value="ATP-DEPENDENT (S)-NAD(P)H-HYDRATE DEHYDRATASE FAMILY MEMBER"/>
    <property type="match status" value="1"/>
</dbReference>
<dbReference type="InterPro" id="IPR004443">
    <property type="entry name" value="YjeF_N_dom"/>
</dbReference>
<keyword evidence="11 18" id="KW-0413">Isomerase</keyword>
<dbReference type="InterPro" id="IPR030677">
    <property type="entry name" value="Nnr"/>
</dbReference>
<name>A0A0W0VPK3_9GAMM</name>
<comment type="function">
    <text evidence="14 19">Bifunctional enzyme that catalyzes the epimerization of the S- and R-forms of NAD(P)HX and the dehydration of the S-form of NAD(P)HX at the expense of ADP, which is converted to AMP. This allows the repair of both epimers of NAD(P)HX, a damaged form of NAD(P)H that is a result of enzymatic or heat-dependent hydration.</text>
</comment>
<comment type="similarity">
    <text evidence="3 19">In the N-terminal section; belongs to the NnrE/AIBP family.</text>
</comment>
<evidence type="ECO:0000256" key="8">
    <source>
        <dbReference type="ARBA" id="ARBA00022857"/>
    </source>
</evidence>
<evidence type="ECO:0000256" key="3">
    <source>
        <dbReference type="ARBA" id="ARBA00006001"/>
    </source>
</evidence>
<evidence type="ECO:0000256" key="12">
    <source>
        <dbReference type="ARBA" id="ARBA00023239"/>
    </source>
</evidence>
<evidence type="ECO:0000313" key="23">
    <source>
        <dbReference type="Proteomes" id="UP000054869"/>
    </source>
</evidence>
<evidence type="ECO:0000259" key="20">
    <source>
        <dbReference type="PROSITE" id="PS51383"/>
    </source>
</evidence>
<dbReference type="STRING" id="45067.Llan_1293"/>
<dbReference type="GO" id="GO:0046872">
    <property type="term" value="F:metal ion binding"/>
    <property type="evidence" value="ECO:0007669"/>
    <property type="project" value="UniProtKB-UniRule"/>
</dbReference>
<dbReference type="GO" id="GO:0016301">
    <property type="term" value="F:kinase activity"/>
    <property type="evidence" value="ECO:0007669"/>
    <property type="project" value="UniProtKB-KW"/>
</dbReference>
<dbReference type="GO" id="GO:0052856">
    <property type="term" value="F:NAD(P)HX epimerase activity"/>
    <property type="evidence" value="ECO:0007669"/>
    <property type="project" value="UniProtKB-UniRule"/>
</dbReference>
<keyword evidence="12 17" id="KW-0456">Lyase</keyword>
<evidence type="ECO:0000256" key="18">
    <source>
        <dbReference type="HAMAP-Rule" id="MF_01966"/>
    </source>
</evidence>
<comment type="caution">
    <text evidence="17">Lacks conserved residue(s) required for the propagation of feature annotation.</text>
</comment>
<keyword evidence="23" id="KW-1185">Reference proteome</keyword>
<evidence type="ECO:0000256" key="10">
    <source>
        <dbReference type="ARBA" id="ARBA00023027"/>
    </source>
</evidence>
<feature type="binding site" evidence="18">
    <location>
        <position position="168"/>
    </location>
    <ligand>
        <name>K(+)</name>
        <dbReference type="ChEBI" id="CHEBI:29103"/>
    </ligand>
</feature>
<feature type="binding site" evidence="17">
    <location>
        <begin position="409"/>
        <end position="413"/>
    </location>
    <ligand>
        <name>AMP</name>
        <dbReference type="ChEBI" id="CHEBI:456215"/>
    </ligand>
</feature>
<keyword evidence="8 17" id="KW-0521">NADP</keyword>